<comment type="caution">
    <text evidence="2">The sequence shown here is derived from an EMBL/GenBank/DDBJ whole genome shotgun (WGS) entry which is preliminary data.</text>
</comment>
<feature type="domain" description="PEGA" evidence="1">
    <location>
        <begin position="264"/>
        <end position="307"/>
    </location>
</feature>
<evidence type="ECO:0000259" key="1">
    <source>
        <dbReference type="Pfam" id="PF08308"/>
    </source>
</evidence>
<evidence type="ECO:0000313" key="3">
    <source>
        <dbReference type="Proteomes" id="UP000033969"/>
    </source>
</evidence>
<dbReference type="Proteomes" id="UP000033969">
    <property type="component" value="Unassembled WGS sequence"/>
</dbReference>
<protein>
    <recommendedName>
        <fullName evidence="1">PEGA domain-containing protein</fullName>
    </recommendedName>
</protein>
<gene>
    <name evidence="2" type="ORF">UU74_C0006G0002</name>
</gene>
<reference evidence="2 3" key="1">
    <citation type="journal article" date="2015" name="Nature">
        <title>rRNA introns, odd ribosomes, and small enigmatic genomes across a large radiation of phyla.</title>
        <authorList>
            <person name="Brown C.T."/>
            <person name="Hug L.A."/>
            <person name="Thomas B.C."/>
            <person name="Sharon I."/>
            <person name="Castelle C.J."/>
            <person name="Singh A."/>
            <person name="Wilkins M.J."/>
            <person name="Williams K.H."/>
            <person name="Banfield J.F."/>
        </authorList>
    </citation>
    <scope>NUCLEOTIDE SEQUENCE [LARGE SCALE GENOMIC DNA]</scope>
</reference>
<dbReference type="AlphaFoldDB" id="A0A0G0X0C3"/>
<organism evidence="2 3">
    <name type="scientific">Candidatus Woesebacteria bacterium GW2011_GWA1_41_7</name>
    <dbReference type="NCBI Taxonomy" id="1618556"/>
    <lineage>
        <taxon>Bacteria</taxon>
        <taxon>Candidatus Woeseibacteriota</taxon>
    </lineage>
</organism>
<dbReference type="InterPro" id="IPR013229">
    <property type="entry name" value="PEGA"/>
</dbReference>
<dbReference type="Pfam" id="PF08308">
    <property type="entry name" value="PEGA"/>
    <property type="match status" value="1"/>
</dbReference>
<dbReference type="EMBL" id="LCBU01000006">
    <property type="protein sequence ID" value="KKS18504.1"/>
    <property type="molecule type" value="Genomic_DNA"/>
</dbReference>
<proteinExistence type="predicted"/>
<dbReference type="SUPFAM" id="SSF82171">
    <property type="entry name" value="DPP6 N-terminal domain-like"/>
    <property type="match status" value="1"/>
</dbReference>
<name>A0A0G0X0C3_9BACT</name>
<accession>A0A0G0X0C3</accession>
<evidence type="ECO:0000313" key="2">
    <source>
        <dbReference type="EMBL" id="KKS18504.1"/>
    </source>
</evidence>
<sequence length="598" mass="65909">MSNQGQISWKTLFNPQFNPGGLNAVNLSTTSRLFDNFESYADSTALQVIWTTTAVTRTLETTAPLRGAKSLKGVVTNATNQIKAAIDNSIFQYPFPKKLRYISFKATVDSGTANFTFKIWGSAAEATNYKEWTVSPKDKYTDTIIDLDSDNTESFPAPSATGASYEPTTINRISFEDLTNSRTYYFDDIIFYYEYPLVDLVGFGTEPPINIGTAGSLHGRLNSIHADLKGLEGQTTQYAKQGIAVAEMGQTLQWALELNSDFAPPTTTEIVPGTYDIEIKKDGFFTWYKRMTIEKEIVTQANVSLFKTAPSLSPATLSGATNVVMSEDGSKIVYSVLPSRDLSDDKTGLWILDTFSLPLGFNSGSKRIADGDMTDATYIFSPDSRQLLLTVSEGIFVIDTGSFISQNQRVNISSTADDILAEWKLTKEETNQSLIRNLPPTLSDVLARKSSAFIFSPDSNMIAYTASDSATLPDDLVKPLPGASTQTQHRNIEPGHTYVYDIKEDRNFLISDQIVTIDNNDSLEVPALRWMSSSRHLLWAGSSQTVIMDYDGTNRQAIYSGSYVAPSVFPFSNTTKLLILTNLGSTDSIPNLYTLTVK</sequence>